<evidence type="ECO:0000256" key="7">
    <source>
        <dbReference type="SAM" id="Phobius"/>
    </source>
</evidence>
<evidence type="ECO:0000256" key="6">
    <source>
        <dbReference type="SAM" id="MobiDB-lite"/>
    </source>
</evidence>
<feature type="transmembrane region" description="Helical" evidence="7">
    <location>
        <begin position="12"/>
        <end position="30"/>
    </location>
</feature>
<evidence type="ECO:0000256" key="3">
    <source>
        <dbReference type="ARBA" id="ARBA00022692"/>
    </source>
</evidence>
<feature type="transmembrane region" description="Helical" evidence="7">
    <location>
        <begin position="37"/>
        <end position="55"/>
    </location>
</feature>
<evidence type="ECO:0000313" key="8">
    <source>
        <dbReference type="EMBL" id="SOD98240.1"/>
    </source>
</evidence>
<keyword evidence="5 7" id="KW-0472">Membrane</keyword>
<protein>
    <submittedName>
        <fullName evidence="8">Urea ABC transporter membrane protein</fullName>
    </submittedName>
</protein>
<feature type="transmembrane region" description="Helical" evidence="7">
    <location>
        <begin position="275"/>
        <end position="300"/>
    </location>
</feature>
<dbReference type="GO" id="GO:0005886">
    <property type="term" value="C:plasma membrane"/>
    <property type="evidence" value="ECO:0007669"/>
    <property type="project" value="UniProtKB-SubCell"/>
</dbReference>
<dbReference type="PANTHER" id="PTHR30482:SF4">
    <property type="entry name" value="SLR1201 PROTEIN"/>
    <property type="match status" value="1"/>
</dbReference>
<evidence type="ECO:0000256" key="4">
    <source>
        <dbReference type="ARBA" id="ARBA00022989"/>
    </source>
</evidence>
<dbReference type="InterPro" id="IPR017778">
    <property type="entry name" value="ABC_transptr_urea_perm_UrtC"/>
</dbReference>
<dbReference type="AlphaFoldDB" id="A0A286GRT9"/>
<dbReference type="EMBL" id="OCNK01000002">
    <property type="protein sequence ID" value="SOD98240.1"/>
    <property type="molecule type" value="Genomic_DNA"/>
</dbReference>
<evidence type="ECO:0000256" key="2">
    <source>
        <dbReference type="ARBA" id="ARBA00022475"/>
    </source>
</evidence>
<organism evidence="8 9">
    <name type="scientific">Blastococcus haudaquaticus</name>
    <dbReference type="NCBI Taxonomy" id="1938745"/>
    <lineage>
        <taxon>Bacteria</taxon>
        <taxon>Bacillati</taxon>
        <taxon>Actinomycetota</taxon>
        <taxon>Actinomycetes</taxon>
        <taxon>Geodermatophilales</taxon>
        <taxon>Geodermatophilaceae</taxon>
        <taxon>Blastococcus</taxon>
    </lineage>
</organism>
<dbReference type="Pfam" id="PF02653">
    <property type="entry name" value="BPD_transp_2"/>
    <property type="match status" value="1"/>
</dbReference>
<evidence type="ECO:0000256" key="5">
    <source>
        <dbReference type="ARBA" id="ARBA00023136"/>
    </source>
</evidence>
<keyword evidence="4 7" id="KW-1133">Transmembrane helix</keyword>
<dbReference type="InterPro" id="IPR001851">
    <property type="entry name" value="ABC_transp_permease"/>
</dbReference>
<evidence type="ECO:0000256" key="1">
    <source>
        <dbReference type="ARBA" id="ARBA00004651"/>
    </source>
</evidence>
<dbReference type="PANTHER" id="PTHR30482">
    <property type="entry name" value="HIGH-AFFINITY BRANCHED-CHAIN AMINO ACID TRANSPORT SYSTEM PERMEASE"/>
    <property type="match status" value="1"/>
</dbReference>
<keyword evidence="9" id="KW-1185">Reference proteome</keyword>
<feature type="transmembrane region" description="Helical" evidence="7">
    <location>
        <begin position="189"/>
        <end position="208"/>
    </location>
</feature>
<dbReference type="Proteomes" id="UP000219482">
    <property type="component" value="Unassembled WGS sequence"/>
</dbReference>
<dbReference type="NCBIfam" id="TIGR03408">
    <property type="entry name" value="urea_trans_UrtC"/>
    <property type="match status" value="1"/>
</dbReference>
<feature type="region of interest" description="Disordered" evidence="6">
    <location>
        <begin position="349"/>
        <end position="381"/>
    </location>
</feature>
<accession>A0A286GRT9</accession>
<name>A0A286GRT9_9ACTN</name>
<gene>
    <name evidence="8" type="ORF">SAMN06272739_1801</name>
</gene>
<dbReference type="InterPro" id="IPR043428">
    <property type="entry name" value="LivM-like"/>
</dbReference>
<dbReference type="CDD" id="cd06581">
    <property type="entry name" value="TM_PBP1_LivM_like"/>
    <property type="match status" value="1"/>
</dbReference>
<comment type="subcellular location">
    <subcellularLocation>
        <location evidence="1">Cell membrane</location>
        <topology evidence="1">Multi-pass membrane protein</topology>
    </subcellularLocation>
</comment>
<feature type="transmembrane region" description="Helical" evidence="7">
    <location>
        <begin position="312"/>
        <end position="335"/>
    </location>
</feature>
<feature type="transmembrane region" description="Helical" evidence="7">
    <location>
        <begin position="239"/>
        <end position="263"/>
    </location>
</feature>
<dbReference type="RefSeq" id="WP_200814630.1">
    <property type="nucleotide sequence ID" value="NZ_OCNK01000002.1"/>
</dbReference>
<evidence type="ECO:0000313" key="9">
    <source>
        <dbReference type="Proteomes" id="UP000219482"/>
    </source>
</evidence>
<feature type="transmembrane region" description="Helical" evidence="7">
    <location>
        <begin position="111"/>
        <end position="133"/>
    </location>
</feature>
<sequence>MSGRFGSRAVVLGGYLLAAVVLFGAAPALLSDFRLRLLAQFLCVAMVAVGIGLAWGSGGMLTLGQGVFFGLGAYIMAMHLQLSDAGPGGRPAFMVTGSGLPWWWELFRNPVTAVLGIVGVPALLALLLGLGVFRRRVKGAYFAILSQASAAAFALLLISQQNTIGGSNGLSNFRQFFGFALSDPVNRRMLYFIAAGVLIAMVAVVHQLRRSRYGELLTAVRDGEERVRFLGYDPALIKVFAYVVAAVFAAIGGALFVPIVGIISPNNVGVVPSIGFLIGVAVGGRATLLGPVLGSLAVSYAGSTLSENFESVWIYLQGLLFVLVVAFLPGGIGSLGGVLRGRRRRPGGVVGEGIGHGPPGPPLVDDAGPERAPADARGGGA</sequence>
<reference evidence="9" key="1">
    <citation type="submission" date="2017-09" db="EMBL/GenBank/DDBJ databases">
        <authorList>
            <person name="Varghese N."/>
            <person name="Submissions S."/>
        </authorList>
    </citation>
    <scope>NUCLEOTIDE SEQUENCE [LARGE SCALE GENOMIC DNA]</scope>
    <source>
        <strain evidence="9">DSM 44270</strain>
    </source>
</reference>
<proteinExistence type="predicted"/>
<keyword evidence="2" id="KW-1003">Cell membrane</keyword>
<dbReference type="GO" id="GO:0015658">
    <property type="term" value="F:branched-chain amino acid transmembrane transporter activity"/>
    <property type="evidence" value="ECO:0007669"/>
    <property type="project" value="InterPro"/>
</dbReference>
<feature type="transmembrane region" description="Helical" evidence="7">
    <location>
        <begin position="61"/>
        <end position="80"/>
    </location>
</feature>
<keyword evidence="3 7" id="KW-0812">Transmembrane</keyword>